<sequence>MSSSKSLAALPLVIVALLVLAGCSAEKPSELTTPDAPPPVPTASTTPTPEPLSFTAPTECSTIVPQSRLAEFETEGLVLLGGPGGKYPDYLQDATPEEQAGGISCIWGFADSEVSSVTISVAPLSGATRPDIVESFAAQGLNEATTADGTAFTLQGDRTLDPAIINVLRGDSWISVIMTIGGTESYREAELISTEVYASVYK</sequence>
<evidence type="ECO:0000256" key="2">
    <source>
        <dbReference type="SAM" id="SignalP"/>
    </source>
</evidence>
<gene>
    <name evidence="3" type="ORF">ABIE21_000230</name>
</gene>
<evidence type="ECO:0000313" key="3">
    <source>
        <dbReference type="EMBL" id="MET4580740.1"/>
    </source>
</evidence>
<evidence type="ECO:0000256" key="1">
    <source>
        <dbReference type="SAM" id="MobiDB-lite"/>
    </source>
</evidence>
<evidence type="ECO:0008006" key="5">
    <source>
        <dbReference type="Google" id="ProtNLM"/>
    </source>
</evidence>
<protein>
    <recommendedName>
        <fullName evidence="5">DUF3558 domain-containing protein</fullName>
    </recommendedName>
</protein>
<comment type="caution">
    <text evidence="3">The sequence shown here is derived from an EMBL/GenBank/DDBJ whole genome shotgun (WGS) entry which is preliminary data.</text>
</comment>
<keyword evidence="4" id="KW-1185">Reference proteome</keyword>
<dbReference type="EMBL" id="JBEPSJ010000001">
    <property type="protein sequence ID" value="MET4580740.1"/>
    <property type="molecule type" value="Genomic_DNA"/>
</dbReference>
<keyword evidence="2" id="KW-0732">Signal</keyword>
<organism evidence="3 4">
    <name type="scientific">Conyzicola nivalis</name>
    <dbReference type="NCBI Taxonomy" id="1477021"/>
    <lineage>
        <taxon>Bacteria</taxon>
        <taxon>Bacillati</taxon>
        <taxon>Actinomycetota</taxon>
        <taxon>Actinomycetes</taxon>
        <taxon>Micrococcales</taxon>
        <taxon>Microbacteriaceae</taxon>
        <taxon>Conyzicola</taxon>
    </lineage>
</organism>
<proteinExistence type="predicted"/>
<accession>A0ABV2QJF2</accession>
<dbReference type="PROSITE" id="PS51257">
    <property type="entry name" value="PROKAR_LIPOPROTEIN"/>
    <property type="match status" value="1"/>
</dbReference>
<reference evidence="3 4" key="1">
    <citation type="submission" date="2024-06" db="EMBL/GenBank/DDBJ databases">
        <title>Sorghum-associated microbial communities from plants grown in Nebraska, USA.</title>
        <authorList>
            <person name="Schachtman D."/>
        </authorList>
    </citation>
    <scope>NUCLEOTIDE SEQUENCE [LARGE SCALE GENOMIC DNA]</scope>
    <source>
        <strain evidence="3 4">2857</strain>
    </source>
</reference>
<evidence type="ECO:0000313" key="4">
    <source>
        <dbReference type="Proteomes" id="UP001549257"/>
    </source>
</evidence>
<feature type="chain" id="PRO_5046789480" description="DUF3558 domain-containing protein" evidence="2">
    <location>
        <begin position="22"/>
        <end position="202"/>
    </location>
</feature>
<name>A0ABV2QJF2_9MICO</name>
<feature type="signal peptide" evidence="2">
    <location>
        <begin position="1"/>
        <end position="21"/>
    </location>
</feature>
<dbReference type="Proteomes" id="UP001549257">
    <property type="component" value="Unassembled WGS sequence"/>
</dbReference>
<feature type="region of interest" description="Disordered" evidence="1">
    <location>
        <begin position="27"/>
        <end position="55"/>
    </location>
</feature>